<dbReference type="Gene3D" id="3.40.50.12780">
    <property type="entry name" value="N-terminal domain of ligase-like"/>
    <property type="match status" value="2"/>
</dbReference>
<keyword evidence="4" id="KW-0443">Lipid metabolism</keyword>
<accession>A0AAF5CZT5</accession>
<dbReference type="WBParaSite" id="TCONS_00004284.p1">
    <property type="protein sequence ID" value="TCONS_00004284.p1"/>
    <property type="gene ID" value="XLOC_001539"/>
</dbReference>
<feature type="domain" description="AMP-dependent synthetase/ligase" evidence="8">
    <location>
        <begin position="237"/>
        <end position="658"/>
    </location>
</feature>
<dbReference type="InterPro" id="IPR045851">
    <property type="entry name" value="AMP-bd_C_sf"/>
</dbReference>
<evidence type="ECO:0000256" key="3">
    <source>
        <dbReference type="ARBA" id="ARBA00022741"/>
    </source>
</evidence>
<evidence type="ECO:0000256" key="2">
    <source>
        <dbReference type="ARBA" id="ARBA00022598"/>
    </source>
</evidence>
<dbReference type="GO" id="GO:0004467">
    <property type="term" value="F:long-chain fatty acid-CoA ligase activity"/>
    <property type="evidence" value="ECO:0007669"/>
    <property type="project" value="UniProtKB-EC"/>
</dbReference>
<dbReference type="GO" id="GO:0030182">
    <property type="term" value="P:neuron differentiation"/>
    <property type="evidence" value="ECO:0007669"/>
    <property type="project" value="TreeGrafter"/>
</dbReference>
<dbReference type="Pfam" id="PF00501">
    <property type="entry name" value="AMP-binding"/>
    <property type="match status" value="2"/>
</dbReference>
<evidence type="ECO:0000313" key="9">
    <source>
        <dbReference type="Proteomes" id="UP000035681"/>
    </source>
</evidence>
<name>A0AAF5CZT5_STRER</name>
<dbReference type="EC" id="6.2.1.3" evidence="7"/>
<dbReference type="Proteomes" id="UP000035681">
    <property type="component" value="Unplaced"/>
</dbReference>
<dbReference type="PANTHER" id="PTHR43272:SF83">
    <property type="entry name" value="ACYL-COA SYNTHETASE LONG-CHAIN, ISOFORM J"/>
    <property type="match status" value="1"/>
</dbReference>
<dbReference type="InterPro" id="IPR042099">
    <property type="entry name" value="ANL_N_sf"/>
</dbReference>
<dbReference type="GO" id="GO:0005811">
    <property type="term" value="C:lipid droplet"/>
    <property type="evidence" value="ECO:0007669"/>
    <property type="project" value="TreeGrafter"/>
</dbReference>
<organism evidence="9 10">
    <name type="scientific">Strongyloides stercoralis</name>
    <name type="common">Threadworm</name>
    <dbReference type="NCBI Taxonomy" id="6248"/>
    <lineage>
        <taxon>Eukaryota</taxon>
        <taxon>Metazoa</taxon>
        <taxon>Ecdysozoa</taxon>
        <taxon>Nematoda</taxon>
        <taxon>Chromadorea</taxon>
        <taxon>Rhabditida</taxon>
        <taxon>Tylenchina</taxon>
        <taxon>Panagrolaimomorpha</taxon>
        <taxon>Strongyloidoidea</taxon>
        <taxon>Strongyloididae</taxon>
        <taxon>Strongyloides</taxon>
    </lineage>
</organism>
<dbReference type="SUPFAM" id="SSF56801">
    <property type="entry name" value="Acetyl-CoA synthetase-like"/>
    <property type="match status" value="2"/>
</dbReference>
<dbReference type="GO" id="GO:0005524">
    <property type="term" value="F:ATP binding"/>
    <property type="evidence" value="ECO:0007669"/>
    <property type="project" value="UniProtKB-KW"/>
</dbReference>
<evidence type="ECO:0000256" key="4">
    <source>
        <dbReference type="ARBA" id="ARBA00022832"/>
    </source>
</evidence>
<reference evidence="10" key="1">
    <citation type="submission" date="2024-02" db="UniProtKB">
        <authorList>
            <consortium name="WormBaseParasite"/>
        </authorList>
    </citation>
    <scope>IDENTIFICATION</scope>
</reference>
<evidence type="ECO:0000256" key="6">
    <source>
        <dbReference type="ARBA" id="ARBA00024484"/>
    </source>
</evidence>
<dbReference type="GO" id="GO:0005783">
    <property type="term" value="C:endoplasmic reticulum"/>
    <property type="evidence" value="ECO:0007669"/>
    <property type="project" value="TreeGrafter"/>
</dbReference>
<dbReference type="Gene3D" id="3.30.300.30">
    <property type="match status" value="1"/>
</dbReference>
<dbReference type="PANTHER" id="PTHR43272">
    <property type="entry name" value="LONG-CHAIN-FATTY-ACID--COA LIGASE"/>
    <property type="match status" value="1"/>
</dbReference>
<protein>
    <recommendedName>
        <fullName evidence="7">long-chain-fatty-acid--CoA ligase</fullName>
        <ecNumber evidence="7">6.2.1.3</ecNumber>
    </recommendedName>
</protein>
<evidence type="ECO:0000256" key="5">
    <source>
        <dbReference type="ARBA" id="ARBA00022840"/>
    </source>
</evidence>
<dbReference type="InterPro" id="IPR020845">
    <property type="entry name" value="AMP-binding_CS"/>
</dbReference>
<keyword evidence="9" id="KW-1185">Reference proteome</keyword>
<keyword evidence="5" id="KW-0067">ATP-binding</keyword>
<keyword evidence="3" id="KW-0547">Nucleotide-binding</keyword>
<dbReference type="PROSITE" id="PS00455">
    <property type="entry name" value="AMP_BINDING"/>
    <property type="match status" value="2"/>
</dbReference>
<sequence>GKNIIKPSLSFSQKKKESNHNTLTYLPNKFMRKYDKLEMIKSMPQSININLTNPTYEWYFFDLIPLKSKYLISKKCYIYTSSQVHKLMTYDHTPTAHEKIHKYHKTLYRSDEINHKEVSFVTEGCLKIINGCFNLTDSITYLPNILLRKGKNQLEGGKEMKSIQIEEGDNYKIYSNPKNVDGKFYELSNYKFQTLDKYIDYFFTKYSSKKFLGERRIEKIYEYKNNYGIKTKLLKQSNYEWETYEDVFNNIQKIRSGLRKLGLKKGDKVLFYSDTRKEFLTTMLGCIKEGIIISTYSPNMSLEEFNVVLNDLNVNTIITDERQFEKLEKICTFPSKIDKIIYFKDKHRLSSDGVNEPAKINERKLLPENISKKVTTIIPYDEFLTFSPINEPLEDVSINKNDIAIICYTSGTTSQPKGCALTHSNLISNIVGIKDQISFNHPNPMYVAYLPLSYIFEICGELLCLSEGIPIGYSTTTTLTSQSTKVVPGTEGDLDVLKPTIFPCVPTMLYRFKRLISNEIMKKSELKQKLFTLCYNRKINRKINGLNTPILDRTIFKSISSILGGRVNTFICGGAPLDNDLQRFCQMVSNSNVIQGYGATEGCAVSLSLPNDITTGNVGGPTISTNIMITNWKNGGYDIKNNEGELLINGPCVINNYYKNYNDKSFININGVKWFKTGDIAKIRNDGAIQIIGRKKEFIKNANGEFISLNKVEETLLKSVYVKQICAIVNPKLDYTSAIIVVNQEAIKKLGEKVEINDSIENLCLNKLIRSTIVYTFEEEFKEILSKYEIPRKVILVNESFNQDNGMLTSSGKLRRNVIQEYYKNIIELAYTPYKDELIEPEYLNENYVEKRRMIRMLNYIKKEIKLKEIKKTLSYFQRNSQYTSGVIAQPIHEKVFESITTTKNDEKAPRKSLTTELGVLAIKGLFMASDILTYLPNKLSRAGVEVVEKSNAIKAVPMITGDPSSPWVNVKVFGSELEIAPFEGCKNLYQIWENAVAQNIDKEIIGVRRIKGLYKIPGQPTKLDLGEYIWYTYNEIDDEVELLSRKFREAGLNKGDKIVIFAETRKEWIVTALTAFKEGLPLVTIYSTLGEAAVAHAVNETNGKFLITTVDQLEKLEKIKDKMPGLEKIICFDDRYSTHVFPVQEKLGNISVIEYEKFLTQDSGIEVDMTLRDVGLKDQAIIMYTSGTTSTPKGVILTNENLIAASSGMSGYENLGGFLDEKTEVVACYLPLAHIFELCVELRCISHGIKIGYCSPQTLIDGAPRLYKHSVCDLKALKPTTMAVVPAVLNKMRSGVEDKLAGQPELIQKIIDICYDRKSERYDKGLETPILDKILFSKFNEALGGNIQKIVCGGAPLDVDTQRFAKMFFSKNVHLGYGLTETCAVTCLNHPHEREEGVVGPPLPCVEIILREWPEGKYYPTNKNPQGEILIHGGNVFNGYFNRDVSDDFTIINGKRYFCTGDIGEFTPNGNLKIIDRKKDLVKLAHGEYIALGKVESSLVANPYIDNICLYAHSDMDYLIALIVANKCNIEKLALQLNINDSFDNLCKNQTIRNAVASDIAKSMYGILDKYEIPRKVILFSHPWTSQDGLLTDAMKIKRKAIEEAFKKEIEEIYTPINNFVHHDHKYHGIIH</sequence>
<dbReference type="GO" id="GO:0005886">
    <property type="term" value="C:plasma membrane"/>
    <property type="evidence" value="ECO:0007669"/>
    <property type="project" value="TreeGrafter"/>
</dbReference>
<dbReference type="AlphaFoldDB" id="A0AAF5CZT5"/>
<feature type="domain" description="AMP-dependent synthetase/ligase" evidence="8">
    <location>
        <begin position="1027"/>
        <end position="1442"/>
    </location>
</feature>
<dbReference type="InterPro" id="IPR000873">
    <property type="entry name" value="AMP-dep_synth/lig_dom"/>
</dbReference>
<comment type="catalytic activity">
    <reaction evidence="6">
        <text>a long-chain fatty acid + ATP + CoA = a long-chain fatty acyl-CoA + AMP + diphosphate</text>
        <dbReference type="Rhea" id="RHEA:15421"/>
        <dbReference type="ChEBI" id="CHEBI:30616"/>
        <dbReference type="ChEBI" id="CHEBI:33019"/>
        <dbReference type="ChEBI" id="CHEBI:57287"/>
        <dbReference type="ChEBI" id="CHEBI:57560"/>
        <dbReference type="ChEBI" id="CHEBI:83139"/>
        <dbReference type="ChEBI" id="CHEBI:456215"/>
        <dbReference type="EC" id="6.2.1.3"/>
    </reaction>
    <physiologicalReaction direction="left-to-right" evidence="6">
        <dbReference type="Rhea" id="RHEA:15422"/>
    </physiologicalReaction>
</comment>
<evidence type="ECO:0000259" key="8">
    <source>
        <dbReference type="Pfam" id="PF00501"/>
    </source>
</evidence>
<evidence type="ECO:0000256" key="7">
    <source>
        <dbReference type="ARBA" id="ARBA00026121"/>
    </source>
</evidence>
<keyword evidence="2" id="KW-0436">Ligase</keyword>
<keyword evidence="4" id="KW-0276">Fatty acid metabolism</keyword>
<dbReference type="GO" id="GO:0035336">
    <property type="term" value="P:long-chain fatty-acyl-CoA metabolic process"/>
    <property type="evidence" value="ECO:0007669"/>
    <property type="project" value="TreeGrafter"/>
</dbReference>
<proteinExistence type="inferred from homology"/>
<evidence type="ECO:0000313" key="10">
    <source>
        <dbReference type="WBParaSite" id="TCONS_00004284.p1"/>
    </source>
</evidence>
<evidence type="ECO:0000256" key="1">
    <source>
        <dbReference type="ARBA" id="ARBA00006432"/>
    </source>
</evidence>
<comment type="similarity">
    <text evidence="1">Belongs to the ATP-dependent AMP-binding enzyme family.</text>
</comment>